<dbReference type="EMBL" id="RWGY01000011">
    <property type="protein sequence ID" value="TVU32844.1"/>
    <property type="molecule type" value="Genomic_DNA"/>
</dbReference>
<dbReference type="Gramene" id="TVU32844">
    <property type="protein sequence ID" value="TVU32844"/>
    <property type="gene ID" value="EJB05_24603"/>
</dbReference>
<dbReference type="PANTHER" id="PTHR47370:SF6">
    <property type="entry name" value="N-ACETYLTRANSFERASE HLS1-RELATED"/>
    <property type="match status" value="1"/>
</dbReference>
<sequence>MGGMHEAEPAGKKMLVRVREFDVGRDLRAVEELERRCQVGLSGDQDDDAAVEDKGSAQKKKTRSSKKKGMSLYVEQIGDPFSRVRHAPDHVILVAEYGEEEEVVGVIKACTRMVSRGKKKKHSSKQQCQFVKVACLLGLRVSPSHRCRRHIARAMRANAMCDRQCTDRHIDCFATYYRRLGIATELVRRAESWCAARGAAYATMATTASNAASLSLFAGRFAYAPFRRPVFLGHPVHRHRARVPRAHRVLRLPPPLAAAAYAALLPPAAAEFLPADLPALLAHKLTLGTYLAVERGGGEDPSRPPSFAMLSVWDATRSLRLRVGGAPALLRASLAAARALDRHAPWLQVPSVPDIFRPFGTYLLYGVRMSGPEGPALLRSLCRHAHNVARKNPACAVLAADLGPEDPAAAAVPHWPRFSCDEDVWCIKKLAANGNADGDDKEDDDWTTSPPAGLLFVDPREF</sequence>
<comment type="caution">
    <text evidence="3">The sequence shown here is derived from an EMBL/GenBank/DDBJ whole genome shotgun (WGS) entry which is preliminary data.</text>
</comment>
<dbReference type="InterPro" id="IPR000182">
    <property type="entry name" value="GNAT_dom"/>
</dbReference>
<evidence type="ECO:0000313" key="4">
    <source>
        <dbReference type="Proteomes" id="UP000324897"/>
    </source>
</evidence>
<dbReference type="PANTHER" id="PTHR47370">
    <property type="entry name" value="ACYL-COA N-ACYLTRANSFERASES (NAT) SUPERFAMILY PROTEIN"/>
    <property type="match status" value="1"/>
</dbReference>
<evidence type="ECO:0000313" key="3">
    <source>
        <dbReference type="EMBL" id="TVU32844.1"/>
    </source>
</evidence>
<proteinExistence type="predicted"/>
<accession>A0A5J9VBJ4</accession>
<organism evidence="3 4">
    <name type="scientific">Eragrostis curvula</name>
    <name type="common">weeping love grass</name>
    <dbReference type="NCBI Taxonomy" id="38414"/>
    <lineage>
        <taxon>Eukaryota</taxon>
        <taxon>Viridiplantae</taxon>
        <taxon>Streptophyta</taxon>
        <taxon>Embryophyta</taxon>
        <taxon>Tracheophyta</taxon>
        <taxon>Spermatophyta</taxon>
        <taxon>Magnoliopsida</taxon>
        <taxon>Liliopsida</taxon>
        <taxon>Poales</taxon>
        <taxon>Poaceae</taxon>
        <taxon>PACMAD clade</taxon>
        <taxon>Chloridoideae</taxon>
        <taxon>Eragrostideae</taxon>
        <taxon>Eragrostidinae</taxon>
        <taxon>Eragrostis</taxon>
    </lineage>
</organism>
<dbReference type="AlphaFoldDB" id="A0A5J9VBJ4"/>
<dbReference type="OrthoDB" id="669296at2759"/>
<dbReference type="Proteomes" id="UP000324897">
    <property type="component" value="Chromosome 1"/>
</dbReference>
<protein>
    <recommendedName>
        <fullName evidence="2">N-acetyltransferase domain-containing protein</fullName>
    </recommendedName>
</protein>
<dbReference type="InterPro" id="IPR016181">
    <property type="entry name" value="Acyl_CoA_acyltransferase"/>
</dbReference>
<dbReference type="SUPFAM" id="SSF55729">
    <property type="entry name" value="Acyl-CoA N-acyltransferases (Nat)"/>
    <property type="match status" value="1"/>
</dbReference>
<feature type="domain" description="N-acetyltransferase" evidence="2">
    <location>
        <begin position="177"/>
        <end position="217"/>
    </location>
</feature>
<gene>
    <name evidence="3" type="ORF">EJB05_24603</name>
</gene>
<feature type="region of interest" description="Disordered" evidence="1">
    <location>
        <begin position="436"/>
        <end position="462"/>
    </location>
</feature>
<feature type="region of interest" description="Disordered" evidence="1">
    <location>
        <begin position="43"/>
        <end position="69"/>
    </location>
</feature>
<dbReference type="InterPro" id="IPR052810">
    <property type="entry name" value="Plant_NAT"/>
</dbReference>
<name>A0A5J9VBJ4_9POAL</name>
<reference evidence="3 4" key="1">
    <citation type="journal article" date="2019" name="Sci. Rep.">
        <title>A high-quality genome of Eragrostis curvula grass provides insights into Poaceae evolution and supports new strategies to enhance forage quality.</title>
        <authorList>
            <person name="Carballo J."/>
            <person name="Santos B.A.C.M."/>
            <person name="Zappacosta D."/>
            <person name="Garbus I."/>
            <person name="Selva J.P."/>
            <person name="Gallo C.A."/>
            <person name="Diaz A."/>
            <person name="Albertini E."/>
            <person name="Caccamo M."/>
            <person name="Echenique V."/>
        </authorList>
    </citation>
    <scope>NUCLEOTIDE SEQUENCE [LARGE SCALE GENOMIC DNA]</scope>
    <source>
        <strain evidence="4">cv. Victoria</strain>
        <tissue evidence="3">Leaf</tissue>
    </source>
</reference>
<keyword evidence="4" id="KW-1185">Reference proteome</keyword>
<evidence type="ECO:0000256" key="1">
    <source>
        <dbReference type="SAM" id="MobiDB-lite"/>
    </source>
</evidence>
<dbReference type="Gene3D" id="3.40.630.30">
    <property type="match status" value="1"/>
</dbReference>
<dbReference type="GO" id="GO:0016747">
    <property type="term" value="F:acyltransferase activity, transferring groups other than amino-acyl groups"/>
    <property type="evidence" value="ECO:0007669"/>
    <property type="project" value="InterPro"/>
</dbReference>
<evidence type="ECO:0000259" key="2">
    <source>
        <dbReference type="Pfam" id="PF00583"/>
    </source>
</evidence>
<dbReference type="Pfam" id="PF00583">
    <property type="entry name" value="Acetyltransf_1"/>
    <property type="match status" value="1"/>
</dbReference>
<feature type="compositionally biased region" description="Basic residues" evidence="1">
    <location>
        <begin position="57"/>
        <end position="69"/>
    </location>
</feature>
<feature type="compositionally biased region" description="Acidic residues" evidence="1">
    <location>
        <begin position="437"/>
        <end position="446"/>
    </location>
</feature>